<dbReference type="GO" id="GO:0000049">
    <property type="term" value="F:tRNA binding"/>
    <property type="evidence" value="ECO:0007669"/>
    <property type="project" value="InterPro"/>
</dbReference>
<evidence type="ECO:0000259" key="12">
    <source>
        <dbReference type="Pfam" id="PF06827"/>
    </source>
</evidence>
<dbReference type="PRINTS" id="PR00984">
    <property type="entry name" value="TRNASYNTHILE"/>
</dbReference>
<dbReference type="Gene3D" id="3.40.50.620">
    <property type="entry name" value="HUPs"/>
    <property type="match status" value="2"/>
</dbReference>
<feature type="domain" description="Zinc finger FPG/IleRS-type" evidence="12">
    <location>
        <begin position="888"/>
        <end position="917"/>
    </location>
</feature>
<evidence type="ECO:0000256" key="3">
    <source>
        <dbReference type="ARBA" id="ARBA00022598"/>
    </source>
</evidence>
<dbReference type="InterPro" id="IPR002300">
    <property type="entry name" value="aa-tRNA-synth_Ia"/>
</dbReference>
<dbReference type="InterPro" id="IPR002301">
    <property type="entry name" value="Ile-tRNA-ligase"/>
</dbReference>
<keyword evidence="6 10" id="KW-0648">Protein biosynthesis</keyword>
<feature type="binding site" evidence="10">
    <location>
        <position position="914"/>
    </location>
    <ligand>
        <name>Zn(2+)</name>
        <dbReference type="ChEBI" id="CHEBI:29105"/>
    </ligand>
</feature>
<dbReference type="SUPFAM" id="SSF50677">
    <property type="entry name" value="ValRS/IleRS/LeuRS editing domain"/>
    <property type="match status" value="1"/>
</dbReference>
<keyword evidence="4 10" id="KW-0547">Nucleotide-binding</keyword>
<dbReference type="GO" id="GO:0004822">
    <property type="term" value="F:isoleucine-tRNA ligase activity"/>
    <property type="evidence" value="ECO:0007669"/>
    <property type="project" value="UniProtKB-UniRule"/>
</dbReference>
<feature type="binding site" evidence="10">
    <location>
        <position position="891"/>
    </location>
    <ligand>
        <name>Zn(2+)</name>
        <dbReference type="ChEBI" id="CHEBI:29105"/>
    </ligand>
</feature>
<feature type="domain" description="Methionyl/Valyl/Leucyl/Isoleucyl-tRNA synthetase anticodon-binding" evidence="13">
    <location>
        <begin position="677"/>
        <end position="830"/>
    </location>
</feature>
<keyword evidence="7 10" id="KW-0030">Aminoacyl-tRNA synthetase</keyword>
<reference evidence="14 16" key="1">
    <citation type="submission" date="2020-12" db="EMBL/GenBank/DDBJ databases">
        <title>strain FJAT-54423T represents a novel species of the genus Brevibacillus.</title>
        <authorList>
            <person name="Tang R."/>
        </authorList>
    </citation>
    <scope>NUCLEOTIDE SEQUENCE [LARGE SCALE GENOMIC DNA]</scope>
    <source>
        <strain evidence="14 16">FJAT-54423</strain>
    </source>
</reference>
<dbReference type="GO" id="GO:0005829">
    <property type="term" value="C:cytosol"/>
    <property type="evidence" value="ECO:0007669"/>
    <property type="project" value="TreeGrafter"/>
</dbReference>
<keyword evidence="17" id="KW-1185">Reference proteome</keyword>
<keyword evidence="10" id="KW-0862">Zinc</keyword>
<dbReference type="PANTHER" id="PTHR42765">
    <property type="entry name" value="SOLEUCYL-TRNA SYNTHETASE"/>
    <property type="match status" value="1"/>
</dbReference>
<comment type="cofactor">
    <cofactor evidence="10">
        <name>Zn(2+)</name>
        <dbReference type="ChEBI" id="CHEBI:29105"/>
    </cofactor>
    <text evidence="10">Binds 1 zinc ion per subunit.</text>
</comment>
<dbReference type="FunFam" id="3.90.740.10:FF:000006">
    <property type="entry name" value="Isoleucine--tRNA ligase"/>
    <property type="match status" value="1"/>
</dbReference>
<organism evidence="14 16">
    <name type="scientific">Brevibacillus composti</name>
    <dbReference type="NCBI Taxonomy" id="2796470"/>
    <lineage>
        <taxon>Bacteria</taxon>
        <taxon>Bacillati</taxon>
        <taxon>Bacillota</taxon>
        <taxon>Bacilli</taxon>
        <taxon>Bacillales</taxon>
        <taxon>Paenibacillaceae</taxon>
        <taxon>Brevibacillus</taxon>
    </lineage>
</organism>
<evidence type="ECO:0000256" key="1">
    <source>
        <dbReference type="ARBA" id="ARBA00006887"/>
    </source>
</evidence>
<dbReference type="EC" id="6.1.1.5" evidence="10"/>
<dbReference type="HAMAP" id="MF_02002">
    <property type="entry name" value="Ile_tRNA_synth_type1"/>
    <property type="match status" value="1"/>
</dbReference>
<dbReference type="CDD" id="cd07960">
    <property type="entry name" value="Anticodon_Ia_Ile_BEm"/>
    <property type="match status" value="1"/>
</dbReference>
<feature type="binding site" evidence="10">
    <location>
        <position position="911"/>
    </location>
    <ligand>
        <name>Zn(2+)</name>
        <dbReference type="ChEBI" id="CHEBI:29105"/>
    </ligand>
</feature>
<dbReference type="EMBL" id="CP073708">
    <property type="protein sequence ID" value="QUO42944.1"/>
    <property type="molecule type" value="Genomic_DNA"/>
</dbReference>
<accession>A0A7T5ENL2</accession>
<dbReference type="InterPro" id="IPR023585">
    <property type="entry name" value="Ile-tRNA-ligase_type1"/>
</dbReference>
<dbReference type="GO" id="GO:0002161">
    <property type="term" value="F:aminoacyl-tRNA deacylase activity"/>
    <property type="evidence" value="ECO:0007669"/>
    <property type="project" value="InterPro"/>
</dbReference>
<dbReference type="FunFam" id="3.40.50.620:FF:000152">
    <property type="entry name" value="Isoleucine--tRNA ligase"/>
    <property type="match status" value="1"/>
</dbReference>
<dbReference type="NCBIfam" id="TIGR00392">
    <property type="entry name" value="ileS"/>
    <property type="match status" value="1"/>
</dbReference>
<feature type="domain" description="Aminoacyl-tRNA synthetase class Ia" evidence="11">
    <location>
        <begin position="27"/>
        <end position="632"/>
    </location>
</feature>
<evidence type="ECO:0000256" key="8">
    <source>
        <dbReference type="ARBA" id="ARBA00025217"/>
    </source>
</evidence>
<comment type="domain">
    <text evidence="10">IleRS has two distinct active sites: one for aminoacylation and one for editing. The misactivated valine is translocated from the active site to the editing site, which sterically excludes the correctly activated isoleucine. The single editing site contains two valyl binding pockets, one specific for each substrate (Val-AMP or Val-tRNA(Ile)).</text>
</comment>
<feature type="binding site" evidence="10">
    <location>
        <position position="553"/>
    </location>
    <ligand>
        <name>L-isoleucyl-5'-AMP</name>
        <dbReference type="ChEBI" id="CHEBI:178002"/>
    </ligand>
</feature>
<dbReference type="Pfam" id="PF00133">
    <property type="entry name" value="tRNA-synt_1"/>
    <property type="match status" value="1"/>
</dbReference>
<dbReference type="KEGG" id="bcop:JD108_08645"/>
<evidence type="ECO:0000256" key="9">
    <source>
        <dbReference type="ARBA" id="ARBA00048359"/>
    </source>
</evidence>
<dbReference type="RefSeq" id="WP_198829428.1">
    <property type="nucleotide sequence ID" value="NZ_CP066308.1"/>
</dbReference>
<dbReference type="Proteomes" id="UP000595847">
    <property type="component" value="Chromosome"/>
</dbReference>
<comment type="subunit">
    <text evidence="10">Monomer.</text>
</comment>
<name>A0A7T5ENL2_9BACL</name>
<evidence type="ECO:0000256" key="10">
    <source>
        <dbReference type="HAMAP-Rule" id="MF_02002"/>
    </source>
</evidence>
<dbReference type="GO" id="GO:0005524">
    <property type="term" value="F:ATP binding"/>
    <property type="evidence" value="ECO:0007669"/>
    <property type="project" value="UniProtKB-UniRule"/>
</dbReference>
<keyword evidence="2 10" id="KW-0963">Cytoplasm</keyword>
<keyword evidence="5 10" id="KW-0067">ATP-binding</keyword>
<dbReference type="InterPro" id="IPR033708">
    <property type="entry name" value="Anticodon_Ile_BEm"/>
</dbReference>
<dbReference type="Proteomes" id="UP000677234">
    <property type="component" value="Chromosome"/>
</dbReference>
<evidence type="ECO:0000256" key="4">
    <source>
        <dbReference type="ARBA" id="ARBA00022741"/>
    </source>
</evidence>
<evidence type="ECO:0000313" key="16">
    <source>
        <dbReference type="Proteomes" id="UP000595847"/>
    </source>
</evidence>
<protein>
    <recommendedName>
        <fullName evidence="10">Isoleucine--tRNA ligase</fullName>
        <ecNumber evidence="10">6.1.1.5</ecNumber>
    </recommendedName>
    <alternativeName>
        <fullName evidence="10">Isoleucyl-tRNA synthetase</fullName>
        <shortName evidence="10">IleRS</shortName>
    </alternativeName>
</protein>
<sequence>MDYSKTLALPKTDFPMRGNLPAREPEMQAKWEEMDIYAKVQERTKGRPAFILHDGPPYANGDIHIGHALNKVLKDFIVRYKSMAGFDAPYVPGWDTHGLPIEQAIINAQGLDRRSIEVNDFRKRCEEYAWSYIDKQRDQFKRLGIRGDWENPYVTLVPAYEARQIKVFGEMAKKGYIYKGLRCVYWSPSSETALADAEIEYKDKRSPSIYVSFQVTDGKGKLDTETGVVIWTTTPWTLPANLAISLNPELEYSVIKADGRKFLLASGLLEAAGKEIGWEQVEVLSTYKGQELEGVVTQHPFYDRPSPLILGEHVTLDAGTGCVHTAPGHGEDDFAVGQKYNLGVLCPVDHEGKMTKEAPGFEGVFYEDANKLVTEKLNETGALLKLGFITHSYPHDWRTKKPVIYRATEQWFASIDAFRDKMLEAIKNVQWIPHWGETRLANMIADRGDWCISRQRVWGVPIPIFYCKDCNEPIINDQTIEHISELFRKEGSSVWFAREANELVPAGLSCEKCGCTEFRKETDIMDVWFDSGSSHEGVLRERGMNWPADMYLEGSDQYRGWFNSSLSTAVAVYGTAPYKAVLSHGFTLDGEGRKMSKSLGNTIVPQEVINKLGADILRLWVASVDYQADSRISDAILNQIAEVYRKIRNTFRFLLGNLDGFDPAKDRVSYEQLSELDRFVLAKAAQVVKRARKAYDEYQFHTVFHAVHNFCVIDLSAFYLDICKDRLYVEAPDNIKRRAAQTVMYDCLLNLVKLLAPILPHTADEVWSFIPGVTEPSVQLTDMPEANEQHLGFAAEALSKWDAFLAVRDEVLKAMEEARRNKVFGNSVDAKLDLYPQTEEVAAVLGSMEDLADLFIVAHVDLHPLGTTAPAEATALEGISVLVAAADGEKCERCRVVKLDVGADSAHPTICKRCADVVQEHYAGAAE</sequence>
<evidence type="ECO:0000313" key="14">
    <source>
        <dbReference type="EMBL" id="QQE75918.1"/>
    </source>
</evidence>
<evidence type="ECO:0000256" key="6">
    <source>
        <dbReference type="ARBA" id="ARBA00022917"/>
    </source>
</evidence>
<dbReference type="InterPro" id="IPR010663">
    <property type="entry name" value="Znf_FPG/IleRS"/>
</dbReference>
<dbReference type="InterPro" id="IPR009008">
    <property type="entry name" value="Val/Leu/Ile-tRNA-synth_edit"/>
</dbReference>
<comment type="similarity">
    <text evidence="1 10">Belongs to the class-I aminoacyl-tRNA synthetase family. IleS type 1 subfamily.</text>
</comment>
<dbReference type="Pfam" id="PF06827">
    <property type="entry name" value="zf-FPG_IleRS"/>
    <property type="match status" value="1"/>
</dbReference>
<evidence type="ECO:0000256" key="5">
    <source>
        <dbReference type="ARBA" id="ARBA00022840"/>
    </source>
</evidence>
<dbReference type="SUPFAM" id="SSF47323">
    <property type="entry name" value="Anticodon-binding domain of a subclass of class I aminoacyl-tRNA synthetases"/>
    <property type="match status" value="1"/>
</dbReference>
<dbReference type="InterPro" id="IPR013155">
    <property type="entry name" value="M/V/L/I-tRNA-synth_anticd-bd"/>
</dbReference>
<proteinExistence type="inferred from homology"/>
<evidence type="ECO:0000256" key="2">
    <source>
        <dbReference type="ARBA" id="ARBA00022490"/>
    </source>
</evidence>
<comment type="function">
    <text evidence="8 10">Catalyzes the attachment of isoleucine to tRNA(Ile). As IleRS can inadvertently accommodate and process structurally similar amino acids such as valine, to avoid such errors it has two additional distinct tRNA(Ile)-dependent editing activities. One activity is designated as 'pretransfer' editing and involves the hydrolysis of activated Val-AMP. The other activity is designated 'posttransfer' editing and involves deacylation of mischarged Val-tRNA(Ile).</text>
</comment>
<dbReference type="GO" id="GO:0006428">
    <property type="term" value="P:isoleucyl-tRNA aminoacylation"/>
    <property type="evidence" value="ECO:0007669"/>
    <property type="project" value="UniProtKB-UniRule"/>
</dbReference>
<dbReference type="InterPro" id="IPR001412">
    <property type="entry name" value="aa-tRNA-synth_I_CS"/>
</dbReference>
<dbReference type="AlphaFoldDB" id="A0A7T5ENL2"/>
<evidence type="ECO:0000259" key="11">
    <source>
        <dbReference type="Pfam" id="PF00133"/>
    </source>
</evidence>
<dbReference type="EMBL" id="CP066308">
    <property type="protein sequence ID" value="QQE75918.1"/>
    <property type="molecule type" value="Genomic_DNA"/>
</dbReference>
<dbReference type="PROSITE" id="PS00178">
    <property type="entry name" value="AA_TRNA_LIGASE_I"/>
    <property type="match status" value="1"/>
</dbReference>
<evidence type="ECO:0000259" key="13">
    <source>
        <dbReference type="Pfam" id="PF08264"/>
    </source>
</evidence>
<dbReference type="Gene3D" id="1.10.730.20">
    <property type="match status" value="1"/>
</dbReference>
<dbReference type="PANTHER" id="PTHR42765:SF1">
    <property type="entry name" value="ISOLEUCINE--TRNA LIGASE, MITOCHONDRIAL"/>
    <property type="match status" value="1"/>
</dbReference>
<keyword evidence="10" id="KW-0479">Metal-binding</keyword>
<dbReference type="SUPFAM" id="SSF52374">
    <property type="entry name" value="Nucleotidylyl transferase"/>
    <property type="match status" value="1"/>
</dbReference>
<feature type="short sequence motif" description="'HIGH' region" evidence="10">
    <location>
        <begin position="57"/>
        <end position="67"/>
    </location>
</feature>
<evidence type="ECO:0000313" key="15">
    <source>
        <dbReference type="EMBL" id="QUO42944.1"/>
    </source>
</evidence>
<dbReference type="Pfam" id="PF08264">
    <property type="entry name" value="Anticodon_1"/>
    <property type="match status" value="1"/>
</dbReference>
<gene>
    <name evidence="10 14" type="primary">ileS</name>
    <name evidence="14" type="ORF">JD108_08645</name>
    <name evidence="15" type="ORF">KDJ56_08325</name>
</gene>
<dbReference type="Gene3D" id="1.10.10.830">
    <property type="entry name" value="Ile-tRNA synthetase CP2 domain-like"/>
    <property type="match status" value="1"/>
</dbReference>
<evidence type="ECO:0000256" key="7">
    <source>
        <dbReference type="ARBA" id="ARBA00023146"/>
    </source>
</evidence>
<keyword evidence="3 10" id="KW-0436">Ligase</keyword>
<dbReference type="InterPro" id="IPR014729">
    <property type="entry name" value="Rossmann-like_a/b/a_fold"/>
</dbReference>
<reference evidence="15" key="2">
    <citation type="submission" date="2021-04" db="EMBL/GenBank/DDBJ databases">
        <title>Brevibacillus composti FJAT-54423, complete genome.</title>
        <authorList>
            <person name="Tang R."/>
        </authorList>
    </citation>
    <scope>NUCLEOTIDE SEQUENCE</scope>
    <source>
        <strain evidence="15">FJAT-54424</strain>
    </source>
</reference>
<feature type="binding site" evidence="10">
    <location>
        <position position="894"/>
    </location>
    <ligand>
        <name>Zn(2+)</name>
        <dbReference type="ChEBI" id="CHEBI:29105"/>
    </ligand>
</feature>
<evidence type="ECO:0000313" key="17">
    <source>
        <dbReference type="Proteomes" id="UP000677234"/>
    </source>
</evidence>
<dbReference type="InterPro" id="IPR009080">
    <property type="entry name" value="tRNAsynth_Ia_anticodon-bd"/>
</dbReference>
<feature type="short sequence motif" description="'KMSKS' region" evidence="10">
    <location>
        <begin position="594"/>
        <end position="598"/>
    </location>
</feature>
<dbReference type="GO" id="GO:0008270">
    <property type="term" value="F:zinc ion binding"/>
    <property type="evidence" value="ECO:0007669"/>
    <property type="project" value="UniProtKB-UniRule"/>
</dbReference>
<dbReference type="FunFam" id="1.10.730.20:FF:000001">
    <property type="entry name" value="Isoleucine--tRNA ligase"/>
    <property type="match status" value="1"/>
</dbReference>
<feature type="binding site" evidence="10">
    <location>
        <position position="597"/>
    </location>
    <ligand>
        <name>ATP</name>
        <dbReference type="ChEBI" id="CHEBI:30616"/>
    </ligand>
</feature>
<comment type="subcellular location">
    <subcellularLocation>
        <location evidence="10">Cytoplasm</location>
    </subcellularLocation>
</comment>
<dbReference type="CDD" id="cd00818">
    <property type="entry name" value="IleRS_core"/>
    <property type="match status" value="1"/>
</dbReference>
<comment type="catalytic activity">
    <reaction evidence="9 10">
        <text>tRNA(Ile) + L-isoleucine + ATP = L-isoleucyl-tRNA(Ile) + AMP + diphosphate</text>
        <dbReference type="Rhea" id="RHEA:11060"/>
        <dbReference type="Rhea" id="RHEA-COMP:9666"/>
        <dbReference type="Rhea" id="RHEA-COMP:9695"/>
        <dbReference type="ChEBI" id="CHEBI:30616"/>
        <dbReference type="ChEBI" id="CHEBI:33019"/>
        <dbReference type="ChEBI" id="CHEBI:58045"/>
        <dbReference type="ChEBI" id="CHEBI:78442"/>
        <dbReference type="ChEBI" id="CHEBI:78528"/>
        <dbReference type="ChEBI" id="CHEBI:456215"/>
        <dbReference type="EC" id="6.1.1.5"/>
    </reaction>
</comment>
<dbReference type="InterPro" id="IPR050081">
    <property type="entry name" value="Ile-tRNA_ligase"/>
</dbReference>